<dbReference type="EMBL" id="JADCNL010000012">
    <property type="protein sequence ID" value="KAG0457451.1"/>
    <property type="molecule type" value="Genomic_DNA"/>
</dbReference>
<accession>A0A835UFH2</accession>
<organism evidence="1 2">
    <name type="scientific">Vanilla planifolia</name>
    <name type="common">Vanilla</name>
    <dbReference type="NCBI Taxonomy" id="51239"/>
    <lineage>
        <taxon>Eukaryota</taxon>
        <taxon>Viridiplantae</taxon>
        <taxon>Streptophyta</taxon>
        <taxon>Embryophyta</taxon>
        <taxon>Tracheophyta</taxon>
        <taxon>Spermatophyta</taxon>
        <taxon>Magnoliopsida</taxon>
        <taxon>Liliopsida</taxon>
        <taxon>Asparagales</taxon>
        <taxon>Orchidaceae</taxon>
        <taxon>Vanilloideae</taxon>
        <taxon>Vanilleae</taxon>
        <taxon>Vanilla</taxon>
    </lineage>
</organism>
<dbReference type="Proteomes" id="UP000636800">
    <property type="component" value="Chromosome 12"/>
</dbReference>
<evidence type="ECO:0000313" key="2">
    <source>
        <dbReference type="Proteomes" id="UP000636800"/>
    </source>
</evidence>
<evidence type="ECO:0000313" key="1">
    <source>
        <dbReference type="EMBL" id="KAG0457451.1"/>
    </source>
</evidence>
<name>A0A835UFH2_VANPL</name>
<comment type="caution">
    <text evidence="1">The sequence shown here is derived from an EMBL/GenBank/DDBJ whole genome shotgun (WGS) entry which is preliminary data.</text>
</comment>
<dbReference type="AlphaFoldDB" id="A0A835UFH2"/>
<protein>
    <submittedName>
        <fullName evidence="1">Uncharacterized protein</fullName>
    </submittedName>
</protein>
<keyword evidence="2" id="KW-1185">Reference proteome</keyword>
<proteinExistence type="predicted"/>
<sequence length="65" mass="7286">MPLEAASFRTNLVRDYGKKGMNLTLSDHAIQLDLVAKARGISDAEEYFMNLQESAKKPPNVWHPA</sequence>
<reference evidence="1 2" key="1">
    <citation type="journal article" date="2020" name="Nat. Food">
        <title>A phased Vanilla planifolia genome enables genetic improvement of flavour and production.</title>
        <authorList>
            <person name="Hasing T."/>
            <person name="Tang H."/>
            <person name="Brym M."/>
            <person name="Khazi F."/>
            <person name="Huang T."/>
            <person name="Chambers A.H."/>
        </authorList>
    </citation>
    <scope>NUCLEOTIDE SEQUENCE [LARGE SCALE GENOMIC DNA]</scope>
    <source>
        <tissue evidence="1">Leaf</tissue>
    </source>
</reference>
<gene>
    <name evidence="1" type="ORF">HPP92_022608</name>
</gene>
<dbReference type="OrthoDB" id="757063at2759"/>